<dbReference type="SMART" id="SM01019">
    <property type="entry name" value="B3"/>
    <property type="match status" value="2"/>
</dbReference>
<comment type="caution">
    <text evidence="8">The sequence shown here is derived from an EMBL/GenBank/DDBJ whole genome shotgun (WGS) entry which is preliminary data.</text>
</comment>
<dbReference type="PROSITE" id="PS50863">
    <property type="entry name" value="B3"/>
    <property type="match status" value="2"/>
</dbReference>
<feature type="region of interest" description="Disordered" evidence="6">
    <location>
        <begin position="150"/>
        <end position="216"/>
    </location>
</feature>
<reference evidence="8" key="1">
    <citation type="submission" date="2020-10" db="EMBL/GenBank/DDBJ databases">
        <authorList>
            <person name="Han B."/>
            <person name="Lu T."/>
            <person name="Zhao Q."/>
            <person name="Huang X."/>
            <person name="Zhao Y."/>
        </authorList>
    </citation>
    <scope>NUCLEOTIDE SEQUENCE</scope>
</reference>
<evidence type="ECO:0000256" key="3">
    <source>
        <dbReference type="ARBA" id="ARBA00023125"/>
    </source>
</evidence>
<organism evidence="8 9">
    <name type="scientific">Miscanthus lutarioriparius</name>
    <dbReference type="NCBI Taxonomy" id="422564"/>
    <lineage>
        <taxon>Eukaryota</taxon>
        <taxon>Viridiplantae</taxon>
        <taxon>Streptophyta</taxon>
        <taxon>Embryophyta</taxon>
        <taxon>Tracheophyta</taxon>
        <taxon>Spermatophyta</taxon>
        <taxon>Magnoliopsida</taxon>
        <taxon>Liliopsida</taxon>
        <taxon>Poales</taxon>
        <taxon>Poaceae</taxon>
        <taxon>PACMAD clade</taxon>
        <taxon>Panicoideae</taxon>
        <taxon>Andropogonodae</taxon>
        <taxon>Andropogoneae</taxon>
        <taxon>Saccharinae</taxon>
        <taxon>Miscanthus</taxon>
    </lineage>
</organism>
<dbReference type="PANTHER" id="PTHR31391:SF70">
    <property type="entry name" value="B3 DOMAIN-CONTAINING PROTEIN OS03G0622200"/>
    <property type="match status" value="1"/>
</dbReference>
<dbReference type="Gene3D" id="2.40.330.10">
    <property type="entry name" value="DNA-binding pseudobarrel domain"/>
    <property type="match status" value="2"/>
</dbReference>
<evidence type="ECO:0000256" key="6">
    <source>
        <dbReference type="SAM" id="MobiDB-lite"/>
    </source>
</evidence>
<dbReference type="OrthoDB" id="1666376at2759"/>
<dbReference type="InterPro" id="IPR044837">
    <property type="entry name" value="REM16-like"/>
</dbReference>
<feature type="compositionally biased region" description="Polar residues" evidence="6">
    <location>
        <begin position="150"/>
        <end position="162"/>
    </location>
</feature>
<feature type="domain" description="TF-B3" evidence="7">
    <location>
        <begin position="25"/>
        <end position="118"/>
    </location>
</feature>
<keyword evidence="4" id="KW-0804">Transcription</keyword>
<proteinExistence type="predicted"/>
<dbReference type="InterPro" id="IPR015300">
    <property type="entry name" value="DNA-bd_pseudobarrel_sf"/>
</dbReference>
<dbReference type="GO" id="GO:0003677">
    <property type="term" value="F:DNA binding"/>
    <property type="evidence" value="ECO:0007669"/>
    <property type="project" value="UniProtKB-KW"/>
</dbReference>
<dbReference type="InterPro" id="IPR003340">
    <property type="entry name" value="B3_DNA-bd"/>
</dbReference>
<evidence type="ECO:0000313" key="8">
    <source>
        <dbReference type="EMBL" id="CAD6269570.1"/>
    </source>
</evidence>
<evidence type="ECO:0000256" key="4">
    <source>
        <dbReference type="ARBA" id="ARBA00023163"/>
    </source>
</evidence>
<evidence type="ECO:0000313" key="9">
    <source>
        <dbReference type="Proteomes" id="UP000604825"/>
    </source>
</evidence>
<name>A0A811RIC2_9POAL</name>
<dbReference type="PANTHER" id="PTHR31391">
    <property type="entry name" value="B3 DOMAIN-CONTAINING PROTEIN OS11G0197600-RELATED"/>
    <property type="match status" value="1"/>
</dbReference>
<dbReference type="AlphaFoldDB" id="A0A811RIC2"/>
<accession>A0A811RIC2</accession>
<feature type="domain" description="TF-B3" evidence="7">
    <location>
        <begin position="251"/>
        <end position="347"/>
    </location>
</feature>
<evidence type="ECO:0000256" key="2">
    <source>
        <dbReference type="ARBA" id="ARBA00023015"/>
    </source>
</evidence>
<evidence type="ECO:0000259" key="7">
    <source>
        <dbReference type="PROSITE" id="PS50863"/>
    </source>
</evidence>
<protein>
    <recommendedName>
        <fullName evidence="7">TF-B3 domain-containing protein</fullName>
    </recommendedName>
</protein>
<keyword evidence="3" id="KW-0238">DNA-binding</keyword>
<keyword evidence="9" id="KW-1185">Reference proteome</keyword>
<keyword evidence="5" id="KW-0539">Nucleus</keyword>
<dbReference type="CDD" id="cd10017">
    <property type="entry name" value="B3_DNA"/>
    <property type="match status" value="2"/>
</dbReference>
<dbReference type="GO" id="GO:0005634">
    <property type="term" value="C:nucleus"/>
    <property type="evidence" value="ECO:0007669"/>
    <property type="project" value="UniProtKB-SubCell"/>
</dbReference>
<dbReference type="EMBL" id="CAJGYO010000015">
    <property type="protein sequence ID" value="CAD6269570.1"/>
    <property type="molecule type" value="Genomic_DNA"/>
</dbReference>
<dbReference type="SUPFAM" id="SSF101936">
    <property type="entry name" value="DNA-binding pseudobarrel domain"/>
    <property type="match status" value="2"/>
</dbReference>
<keyword evidence="2" id="KW-0805">Transcription regulation</keyword>
<dbReference type="Proteomes" id="UP000604825">
    <property type="component" value="Unassembled WGS sequence"/>
</dbReference>
<sequence>MVEKGCERCREWQEHYYREHMDVSKIRFFKRMTGDFAHRISIPEKFVKKFNGQITEGVDMKTPSGETWHVGVTENAEELFFVLGWEDFVRAHELKENDLLLFTCRGSSSFEVLIFEGSGCEKVSSVFGNRFGPNMWRHFNDMEGKVAECYSQSDSEDTTTPPHQLVESPHNHNASTSKKSICKRKQPGSPNSTSDYDVKQQGIREEDSDSDEEYTDSKYYYSRTAANRLSNDEKRKIISLASIQPDNPVFITVLQLTNVRPRNNSLTIPSQFAADHLGERSHEIILRRPNRKDKWCVRYYYTTVIRSVKGYHLSKFVCENKLCEGDICVFELMKGKRRVTMSVHVGFVLVA</sequence>
<comment type="subcellular location">
    <subcellularLocation>
        <location evidence="1">Nucleus</location>
    </subcellularLocation>
</comment>
<feature type="compositionally biased region" description="Basic and acidic residues" evidence="6">
    <location>
        <begin position="196"/>
        <end position="205"/>
    </location>
</feature>
<evidence type="ECO:0000256" key="1">
    <source>
        <dbReference type="ARBA" id="ARBA00004123"/>
    </source>
</evidence>
<dbReference type="Pfam" id="PF02362">
    <property type="entry name" value="B3"/>
    <property type="match status" value="2"/>
</dbReference>
<evidence type="ECO:0000256" key="5">
    <source>
        <dbReference type="ARBA" id="ARBA00023242"/>
    </source>
</evidence>
<gene>
    <name evidence="8" type="ORF">NCGR_LOCUS52874</name>
</gene>